<evidence type="ECO:0000256" key="9">
    <source>
        <dbReference type="SAM" id="SignalP"/>
    </source>
</evidence>
<dbReference type="HOGENOM" id="CLU_030276_0_0_1"/>
<keyword evidence="13" id="KW-1185">Reference proteome</keyword>
<reference evidence="12 13" key="2">
    <citation type="journal article" date="2012" name="PLoS Pathog.">
        <title>Diverse lifestyles and strategies of plant pathogenesis encoded in the genomes of eighteen Dothideomycetes fungi.</title>
        <authorList>
            <person name="Ohm R.A."/>
            <person name="Feau N."/>
            <person name="Henrissat B."/>
            <person name="Schoch C.L."/>
            <person name="Horwitz B.A."/>
            <person name="Barry K.W."/>
            <person name="Condon B.J."/>
            <person name="Copeland A.C."/>
            <person name="Dhillon B."/>
            <person name="Glaser F."/>
            <person name="Hesse C.N."/>
            <person name="Kosti I."/>
            <person name="LaButti K."/>
            <person name="Lindquist E.A."/>
            <person name="Lucas S."/>
            <person name="Salamov A.A."/>
            <person name="Bradshaw R.E."/>
            <person name="Ciuffetti L."/>
            <person name="Hamelin R.C."/>
            <person name="Kema G.H.J."/>
            <person name="Lawrence C."/>
            <person name="Scott J.A."/>
            <person name="Spatafora J.W."/>
            <person name="Turgeon B.G."/>
            <person name="de Wit P.J.G.M."/>
            <person name="Zhong S."/>
            <person name="Goodwin S.B."/>
            <person name="Grigoriev I.V."/>
        </authorList>
    </citation>
    <scope>NUCLEOTIDE SEQUENCE [LARGE SCALE GENOMIC DNA]</scope>
    <source>
        <strain evidence="13">NZE10 / CBS 128990</strain>
    </source>
</reference>
<protein>
    <recommendedName>
        <fullName evidence="3">glucan endo-1,3-beta-D-glucosidase</fullName>
        <ecNumber evidence="3">3.2.1.39</ecNumber>
    </recommendedName>
</protein>
<feature type="chain" id="PRO_5004109932" description="glucan endo-1,3-beta-D-glucosidase" evidence="9">
    <location>
        <begin position="18"/>
        <end position="486"/>
    </location>
</feature>
<organism evidence="12 13">
    <name type="scientific">Dothistroma septosporum (strain NZE10 / CBS 128990)</name>
    <name type="common">Red band needle blight fungus</name>
    <name type="synonym">Mycosphaerella pini</name>
    <dbReference type="NCBI Taxonomy" id="675120"/>
    <lineage>
        <taxon>Eukaryota</taxon>
        <taxon>Fungi</taxon>
        <taxon>Dikarya</taxon>
        <taxon>Ascomycota</taxon>
        <taxon>Pezizomycotina</taxon>
        <taxon>Dothideomycetes</taxon>
        <taxon>Dothideomycetidae</taxon>
        <taxon>Mycosphaerellales</taxon>
        <taxon>Mycosphaerellaceae</taxon>
        <taxon>Dothistroma</taxon>
    </lineage>
</organism>
<dbReference type="PANTHER" id="PTHR31737:SF2">
    <property type="entry name" value="PROTEIN TOS1"/>
    <property type="match status" value="1"/>
</dbReference>
<dbReference type="eggNOG" id="ENOG502QSI7">
    <property type="taxonomic scope" value="Eukaryota"/>
</dbReference>
<gene>
    <name evidence="12" type="ORF">DOTSEDRAFT_71938</name>
</gene>
<evidence type="ECO:0000256" key="5">
    <source>
        <dbReference type="ARBA" id="ARBA00022801"/>
    </source>
</evidence>
<feature type="compositionally biased region" description="Basic residues" evidence="8">
    <location>
        <begin position="120"/>
        <end position="134"/>
    </location>
</feature>
<evidence type="ECO:0000313" key="12">
    <source>
        <dbReference type="EMBL" id="EME44273.1"/>
    </source>
</evidence>
<dbReference type="OMA" id="NQDMPAI"/>
<dbReference type="InterPro" id="IPR018807">
    <property type="entry name" value="YJL171C/Tos1_N"/>
</dbReference>
<evidence type="ECO:0000256" key="8">
    <source>
        <dbReference type="SAM" id="MobiDB-lite"/>
    </source>
</evidence>
<dbReference type="GO" id="GO:0042973">
    <property type="term" value="F:glucan endo-1,3-beta-D-glucosidase activity"/>
    <property type="evidence" value="ECO:0007669"/>
    <property type="project" value="UniProtKB-EC"/>
</dbReference>
<feature type="compositionally biased region" description="Basic and acidic residues" evidence="8">
    <location>
        <begin position="106"/>
        <end position="119"/>
    </location>
</feature>
<feature type="compositionally biased region" description="Low complexity" evidence="8">
    <location>
        <begin position="179"/>
        <end position="238"/>
    </location>
</feature>
<dbReference type="STRING" id="675120.N1PMX9"/>
<evidence type="ECO:0000256" key="6">
    <source>
        <dbReference type="ARBA" id="ARBA00023295"/>
    </source>
</evidence>
<dbReference type="GO" id="GO:0009277">
    <property type="term" value="C:fungal-type cell wall"/>
    <property type="evidence" value="ECO:0007669"/>
    <property type="project" value="TreeGrafter"/>
</dbReference>
<comment type="similarity">
    <text evidence="2">Belongs to the PGA52 family.</text>
</comment>
<feature type="region of interest" description="Disordered" evidence="8">
    <location>
        <begin position="171"/>
        <end position="239"/>
    </location>
</feature>
<evidence type="ECO:0000256" key="1">
    <source>
        <dbReference type="ARBA" id="ARBA00000382"/>
    </source>
</evidence>
<name>N1PMX9_DOTSN</name>
<dbReference type="EC" id="3.2.1.39" evidence="3"/>
<dbReference type="PANTHER" id="PTHR31737">
    <property type="entry name" value="PROTEIN TOS1"/>
    <property type="match status" value="1"/>
</dbReference>
<evidence type="ECO:0000256" key="2">
    <source>
        <dbReference type="ARBA" id="ARBA00006055"/>
    </source>
</evidence>
<keyword evidence="5" id="KW-0378">Hydrolase</keyword>
<proteinExistence type="inferred from homology"/>
<evidence type="ECO:0000259" key="10">
    <source>
        <dbReference type="Pfam" id="PF10287"/>
    </source>
</evidence>
<evidence type="ECO:0000256" key="3">
    <source>
        <dbReference type="ARBA" id="ARBA00012780"/>
    </source>
</evidence>
<evidence type="ECO:0000256" key="4">
    <source>
        <dbReference type="ARBA" id="ARBA00022729"/>
    </source>
</evidence>
<feature type="domain" description="Cell wall protein YJL171C/Tos1 N-terminal" evidence="11">
    <location>
        <begin position="38"/>
        <end position="97"/>
    </location>
</feature>
<dbReference type="OrthoDB" id="118256at2759"/>
<comment type="catalytic activity">
    <reaction evidence="1">
        <text>Hydrolysis of (1-&gt;3)-beta-D-glucosidic linkages in (1-&gt;3)-beta-D-glucans.</text>
        <dbReference type="EC" id="3.2.1.39"/>
    </reaction>
</comment>
<dbReference type="EMBL" id="KB446539">
    <property type="protein sequence ID" value="EME44273.1"/>
    <property type="molecule type" value="Genomic_DNA"/>
</dbReference>
<dbReference type="GO" id="GO:0071555">
    <property type="term" value="P:cell wall organization"/>
    <property type="evidence" value="ECO:0007669"/>
    <property type="project" value="UniProtKB-KW"/>
</dbReference>
<feature type="domain" description="Cell wall protein YJL171C/Tos1 C-terminal" evidence="10">
    <location>
        <begin position="238"/>
        <end position="460"/>
    </location>
</feature>
<dbReference type="Pfam" id="PF10287">
    <property type="entry name" value="YJL171C_Tos1_C"/>
    <property type="match status" value="1"/>
</dbReference>
<dbReference type="Proteomes" id="UP000016933">
    <property type="component" value="Unassembled WGS sequence"/>
</dbReference>
<accession>N1PMX9</accession>
<evidence type="ECO:0000313" key="13">
    <source>
        <dbReference type="Proteomes" id="UP000016933"/>
    </source>
</evidence>
<reference evidence="13" key="1">
    <citation type="journal article" date="2012" name="PLoS Genet.">
        <title>The genomes of the fungal plant pathogens Cladosporium fulvum and Dothistroma septosporum reveal adaptation to different hosts and lifestyles but also signatures of common ancestry.</title>
        <authorList>
            <person name="de Wit P.J.G.M."/>
            <person name="van der Burgt A."/>
            <person name="Oekmen B."/>
            <person name="Stergiopoulos I."/>
            <person name="Abd-Elsalam K.A."/>
            <person name="Aerts A.L."/>
            <person name="Bahkali A.H."/>
            <person name="Beenen H.G."/>
            <person name="Chettri P."/>
            <person name="Cox M.P."/>
            <person name="Datema E."/>
            <person name="de Vries R.P."/>
            <person name="Dhillon B."/>
            <person name="Ganley A.R."/>
            <person name="Griffiths S.A."/>
            <person name="Guo Y."/>
            <person name="Hamelin R.C."/>
            <person name="Henrissat B."/>
            <person name="Kabir M.S."/>
            <person name="Jashni M.K."/>
            <person name="Kema G."/>
            <person name="Klaubauf S."/>
            <person name="Lapidus A."/>
            <person name="Levasseur A."/>
            <person name="Lindquist E."/>
            <person name="Mehrabi R."/>
            <person name="Ohm R.A."/>
            <person name="Owen T.J."/>
            <person name="Salamov A."/>
            <person name="Schwelm A."/>
            <person name="Schijlen E."/>
            <person name="Sun H."/>
            <person name="van den Burg H.A."/>
            <person name="van Ham R.C.H.J."/>
            <person name="Zhang S."/>
            <person name="Goodwin S.B."/>
            <person name="Grigoriev I.V."/>
            <person name="Collemare J."/>
            <person name="Bradshaw R.E."/>
        </authorList>
    </citation>
    <scope>NUCLEOTIDE SEQUENCE [LARGE SCALE GENOMIC DNA]</scope>
    <source>
        <strain evidence="13">NZE10 / CBS 128990</strain>
    </source>
</reference>
<dbReference type="Pfam" id="PF10290">
    <property type="entry name" value="YJL171C_Tos1_N"/>
    <property type="match status" value="1"/>
</dbReference>
<dbReference type="AlphaFoldDB" id="N1PMX9"/>
<sequence length="486" mass="50765">MKYLYTAAALLAATASADLCTHGSTDDDGNYYCQKVEAITYAGVGGEGTYNKVTSMADGACTSSPFGYNGSLSPLDEELSLHFRGPLQLKQFAFYAPCTAASSYSKEKRNVGRRSAMERRHAHGHGHAHAHLHHAREAHAEEKRAPALGDMVTAVINGVSETWKNTYGGNAGAADDAESSSAPSYGAGTTASTGSSGAAAPASYGGSSSSTTSSTTSESTTSSSSNDDGDDSSSSGTGWTRQGYYNAESGTSSGIVFLNHEGGSGSGVFDYSFGNSLSYASANGQSGASAPTTLENCEIPSGTEVVIMTDDKCGTDDSSCGYYRDGTVAYHGFDGASKAFFFEFSMPDDGTTAASKYDPTNMPAIWLLNAQIPRTLQYGNAECSCWTTGCGEFDIFEVLAPGDARCKSTLHGNIAGGDSDYFARPTSDTIKAALLLYKDNIHIKILPDSTDFGTTMGDSFFSEIVADTMEDSVEKLVSLFTLSGSS</sequence>
<keyword evidence="7" id="KW-0961">Cell wall biogenesis/degradation</keyword>
<dbReference type="InterPro" id="IPR018805">
    <property type="entry name" value="YJL171C/Tos1_C"/>
</dbReference>
<keyword evidence="6" id="KW-0326">Glycosidase</keyword>
<evidence type="ECO:0000256" key="7">
    <source>
        <dbReference type="ARBA" id="ARBA00023316"/>
    </source>
</evidence>
<feature type="signal peptide" evidence="9">
    <location>
        <begin position="1"/>
        <end position="17"/>
    </location>
</feature>
<evidence type="ECO:0000259" key="11">
    <source>
        <dbReference type="Pfam" id="PF10290"/>
    </source>
</evidence>
<feature type="region of interest" description="Disordered" evidence="8">
    <location>
        <begin position="106"/>
        <end position="143"/>
    </location>
</feature>
<keyword evidence="4 9" id="KW-0732">Signal</keyword>